<evidence type="ECO:0000256" key="3">
    <source>
        <dbReference type="ARBA" id="ARBA00022475"/>
    </source>
</evidence>
<comment type="similarity">
    <text evidence="2">Belongs to the UPF0702 family.</text>
</comment>
<keyword evidence="6 7" id="KW-0472">Membrane</keyword>
<evidence type="ECO:0000259" key="8">
    <source>
        <dbReference type="Pfam" id="PF04239"/>
    </source>
</evidence>
<accession>A0ABT4KVS9</accession>
<dbReference type="Pfam" id="PF04239">
    <property type="entry name" value="DUF421"/>
    <property type="match status" value="1"/>
</dbReference>
<comment type="subcellular location">
    <subcellularLocation>
        <location evidence="1">Cell membrane</location>
        <topology evidence="1">Multi-pass membrane protein</topology>
    </subcellularLocation>
</comment>
<dbReference type="EMBL" id="JAPWGL010000002">
    <property type="protein sequence ID" value="MCZ4222856.1"/>
    <property type="molecule type" value="Genomic_DNA"/>
</dbReference>
<protein>
    <submittedName>
        <fullName evidence="9">DUF421 domain-containing protein</fullName>
    </submittedName>
</protein>
<keyword evidence="4 7" id="KW-0812">Transmembrane</keyword>
<dbReference type="PANTHER" id="PTHR34582:SF6">
    <property type="entry name" value="UPF0702 TRANSMEMBRANE PROTEIN YCAP"/>
    <property type="match status" value="1"/>
</dbReference>
<evidence type="ECO:0000256" key="1">
    <source>
        <dbReference type="ARBA" id="ARBA00004651"/>
    </source>
</evidence>
<evidence type="ECO:0000313" key="9">
    <source>
        <dbReference type="EMBL" id="MCZ4222856.1"/>
    </source>
</evidence>
<reference evidence="9" key="1">
    <citation type="submission" date="2022-12" db="EMBL/GenBank/DDBJ databases">
        <title>Genome sequence of SJ11.</title>
        <authorList>
            <person name="Woo H."/>
        </authorList>
    </citation>
    <scope>NUCLEOTIDE SEQUENCE</scope>
    <source>
        <strain evidence="9">SJ11</strain>
    </source>
</reference>
<keyword evidence="3" id="KW-1003">Cell membrane</keyword>
<evidence type="ECO:0000256" key="6">
    <source>
        <dbReference type="ARBA" id="ARBA00023136"/>
    </source>
</evidence>
<evidence type="ECO:0000256" key="2">
    <source>
        <dbReference type="ARBA" id="ARBA00006448"/>
    </source>
</evidence>
<dbReference type="Proteomes" id="UP001144341">
    <property type="component" value="Unassembled WGS sequence"/>
</dbReference>
<name>A0ABT4KVS9_9SPHI</name>
<dbReference type="InterPro" id="IPR007353">
    <property type="entry name" value="DUF421"/>
</dbReference>
<gene>
    <name evidence="9" type="ORF">O0931_06045</name>
</gene>
<feature type="domain" description="YetF C-terminal" evidence="8">
    <location>
        <begin position="95"/>
        <end position="169"/>
    </location>
</feature>
<organism evidence="9 10">
    <name type="scientific">Pedobacter rhodius</name>
    <dbReference type="NCBI Taxonomy" id="3004098"/>
    <lineage>
        <taxon>Bacteria</taxon>
        <taxon>Pseudomonadati</taxon>
        <taxon>Bacteroidota</taxon>
        <taxon>Sphingobacteriia</taxon>
        <taxon>Sphingobacteriales</taxon>
        <taxon>Sphingobacteriaceae</taxon>
        <taxon>Pedobacter</taxon>
    </lineage>
</organism>
<proteinExistence type="inferred from homology"/>
<evidence type="ECO:0000256" key="4">
    <source>
        <dbReference type="ARBA" id="ARBA00022692"/>
    </source>
</evidence>
<feature type="transmembrane region" description="Helical" evidence="7">
    <location>
        <begin position="46"/>
        <end position="66"/>
    </location>
</feature>
<evidence type="ECO:0000256" key="7">
    <source>
        <dbReference type="SAM" id="Phobius"/>
    </source>
</evidence>
<sequence length="228" mass="25902">MPDFEKMLLGDENWAFIPEIMIRTFIMYIIILFSLRLLGKRGVKQLSVFELVVIISLGSAAGDPMFYKEVGLGSAILVFAVVVGAYKLTSYLVAKSNKIEKIIEGTSTCLIKDGEFSIENFKKEPLAQDEFFSELRQKSISHLGQVKLTIIETSGELSIFYYADEDIKYGLPILPDLFEQQSDEIKKEGLYSCSFCGHTLKLKQSRQQICPKCEKTKWVKSINEKRIT</sequence>
<dbReference type="Gene3D" id="3.30.240.20">
    <property type="entry name" value="bsu07140 like domains"/>
    <property type="match status" value="1"/>
</dbReference>
<keyword evidence="10" id="KW-1185">Reference proteome</keyword>
<dbReference type="RefSeq" id="WP_269414660.1">
    <property type="nucleotide sequence ID" value="NZ_JAPWGL010000002.1"/>
</dbReference>
<feature type="transmembrane region" description="Helical" evidence="7">
    <location>
        <begin position="20"/>
        <end position="39"/>
    </location>
</feature>
<comment type="caution">
    <text evidence="9">The sequence shown here is derived from an EMBL/GenBank/DDBJ whole genome shotgun (WGS) entry which is preliminary data.</text>
</comment>
<dbReference type="InterPro" id="IPR023090">
    <property type="entry name" value="UPF0702_alpha/beta_dom_sf"/>
</dbReference>
<keyword evidence="5 7" id="KW-1133">Transmembrane helix</keyword>
<feature type="transmembrane region" description="Helical" evidence="7">
    <location>
        <begin position="72"/>
        <end position="94"/>
    </location>
</feature>
<evidence type="ECO:0000313" key="10">
    <source>
        <dbReference type="Proteomes" id="UP001144341"/>
    </source>
</evidence>
<dbReference type="PANTHER" id="PTHR34582">
    <property type="entry name" value="UPF0702 TRANSMEMBRANE PROTEIN YCAP"/>
    <property type="match status" value="1"/>
</dbReference>
<evidence type="ECO:0000256" key="5">
    <source>
        <dbReference type="ARBA" id="ARBA00022989"/>
    </source>
</evidence>